<dbReference type="EMBL" id="JROU02000064">
    <property type="protein sequence ID" value="OEH80477.1"/>
    <property type="molecule type" value="Genomic_DNA"/>
</dbReference>
<evidence type="ECO:0000313" key="1">
    <source>
        <dbReference type="EMBL" id="OEH80477.1"/>
    </source>
</evidence>
<reference evidence="1 2" key="1">
    <citation type="journal article" date="2016" name="BMC Genomics">
        <title>Comparative genomics reveals Cyclospora cayetanensis possesses coccidia-like metabolism and invasion components but unique surface antigens.</title>
        <authorList>
            <person name="Liu S."/>
            <person name="Wang L."/>
            <person name="Zheng H."/>
            <person name="Xu Z."/>
            <person name="Roellig D.M."/>
            <person name="Li N."/>
            <person name="Frace M.A."/>
            <person name="Tang K."/>
            <person name="Arrowood M.J."/>
            <person name="Moss D.M."/>
            <person name="Zhang L."/>
            <person name="Feng Y."/>
            <person name="Xiao L."/>
        </authorList>
    </citation>
    <scope>NUCLEOTIDE SEQUENCE [LARGE SCALE GENOMIC DNA]</scope>
    <source>
        <strain evidence="1 2">CHN_HEN01</strain>
    </source>
</reference>
<name>A0A1D3DAI2_9EIME</name>
<dbReference type="VEuPathDB" id="ToxoDB:cyc_05872"/>
<gene>
    <name evidence="1" type="ORF">cyc_05872</name>
</gene>
<accession>A0A1D3DAI2</accession>
<dbReference type="AlphaFoldDB" id="A0A1D3DAI2"/>
<protein>
    <submittedName>
        <fullName evidence="1">Uncharacterized protein</fullName>
    </submittedName>
</protein>
<evidence type="ECO:0000313" key="2">
    <source>
        <dbReference type="Proteomes" id="UP000095192"/>
    </source>
</evidence>
<sequence length="104" mass="11878">MELPSSLPAPLRLLDMREDKHLKSARGHSHCVGRAASMGERTKDLCFVQSRDPAERWAQGPLYKMGWLLEALKRPPWVNYVEFTYSKAPRVTPFPRESVPTDPS</sequence>
<organism evidence="1 2">
    <name type="scientific">Cyclospora cayetanensis</name>
    <dbReference type="NCBI Taxonomy" id="88456"/>
    <lineage>
        <taxon>Eukaryota</taxon>
        <taxon>Sar</taxon>
        <taxon>Alveolata</taxon>
        <taxon>Apicomplexa</taxon>
        <taxon>Conoidasida</taxon>
        <taxon>Coccidia</taxon>
        <taxon>Eucoccidiorida</taxon>
        <taxon>Eimeriorina</taxon>
        <taxon>Eimeriidae</taxon>
        <taxon>Cyclospora</taxon>
    </lineage>
</organism>
<dbReference type="Proteomes" id="UP000095192">
    <property type="component" value="Unassembled WGS sequence"/>
</dbReference>
<dbReference type="InParanoid" id="A0A1D3DAI2"/>
<keyword evidence="2" id="KW-1185">Reference proteome</keyword>
<proteinExistence type="predicted"/>
<comment type="caution">
    <text evidence="1">The sequence shown here is derived from an EMBL/GenBank/DDBJ whole genome shotgun (WGS) entry which is preliminary data.</text>
</comment>